<name>A0A074XYD7_AURSE</name>
<gene>
    <name evidence="1" type="ORF">AUEXF2481DRAFT_71223</name>
</gene>
<evidence type="ECO:0000313" key="2">
    <source>
        <dbReference type="Proteomes" id="UP000030641"/>
    </source>
</evidence>
<organism evidence="1 2">
    <name type="scientific">Aureobasidium subglaciale (strain EXF-2481)</name>
    <name type="common">Aureobasidium pullulans var. subglaciale</name>
    <dbReference type="NCBI Taxonomy" id="1043005"/>
    <lineage>
        <taxon>Eukaryota</taxon>
        <taxon>Fungi</taxon>
        <taxon>Dikarya</taxon>
        <taxon>Ascomycota</taxon>
        <taxon>Pezizomycotina</taxon>
        <taxon>Dothideomycetes</taxon>
        <taxon>Dothideomycetidae</taxon>
        <taxon>Dothideales</taxon>
        <taxon>Saccotheciaceae</taxon>
        <taxon>Aureobasidium</taxon>
    </lineage>
</organism>
<keyword evidence="2" id="KW-1185">Reference proteome</keyword>
<dbReference type="RefSeq" id="XP_013339041.1">
    <property type="nucleotide sequence ID" value="XM_013483587.1"/>
</dbReference>
<accession>A0A074XYD7</accession>
<dbReference type="AlphaFoldDB" id="A0A074XYD7"/>
<dbReference type="EMBL" id="KL584789">
    <property type="protein sequence ID" value="KEQ90573.1"/>
    <property type="molecule type" value="Genomic_DNA"/>
</dbReference>
<proteinExistence type="predicted"/>
<protein>
    <recommendedName>
        <fullName evidence="3">Reverse transcriptase domain-containing protein</fullName>
    </recommendedName>
</protein>
<evidence type="ECO:0008006" key="3">
    <source>
        <dbReference type="Google" id="ProtNLM"/>
    </source>
</evidence>
<dbReference type="GeneID" id="25371009"/>
<reference evidence="1 2" key="1">
    <citation type="journal article" date="2014" name="BMC Genomics">
        <title>Genome sequencing of four Aureobasidium pullulans varieties: biotechnological potential, stress tolerance, and description of new species.</title>
        <authorList>
            <person name="Gostin Ar C."/>
            <person name="Ohm R.A."/>
            <person name="Kogej T."/>
            <person name="Sonjak S."/>
            <person name="Turk M."/>
            <person name="Zajc J."/>
            <person name="Zalar P."/>
            <person name="Grube M."/>
            <person name="Sun H."/>
            <person name="Han J."/>
            <person name="Sharma A."/>
            <person name="Chiniquy J."/>
            <person name="Ngan C.Y."/>
            <person name="Lipzen A."/>
            <person name="Barry K."/>
            <person name="Grigoriev I.V."/>
            <person name="Gunde-Cimerman N."/>
        </authorList>
    </citation>
    <scope>NUCLEOTIDE SEQUENCE [LARGE SCALE GENOMIC DNA]</scope>
    <source>
        <strain evidence="1 2">EXF-2481</strain>
    </source>
</reference>
<dbReference type="Proteomes" id="UP000030641">
    <property type="component" value="Unassembled WGS sequence"/>
</dbReference>
<dbReference type="HOGENOM" id="CLU_204930_1_0_1"/>
<evidence type="ECO:0000313" key="1">
    <source>
        <dbReference type="EMBL" id="KEQ90573.1"/>
    </source>
</evidence>
<sequence>RNARIIPLRKLGKLDYTIPKAFRLISLLAIISKGLEAVVANRLLYIAEHYSLLPVNYFSTRKKRSYK</sequence>
<dbReference type="InParanoid" id="A0A074XYD7"/>
<dbReference type="STRING" id="1043005.A0A074XYD7"/>
<dbReference type="OrthoDB" id="3261222at2759"/>
<feature type="non-terminal residue" evidence="1">
    <location>
        <position position="1"/>
    </location>
</feature>